<feature type="region of interest" description="Disordered" evidence="1">
    <location>
        <begin position="1"/>
        <end position="45"/>
    </location>
</feature>
<dbReference type="PANTHER" id="PTHR32166">
    <property type="entry name" value="OSJNBA0013A04.12 PROTEIN"/>
    <property type="match status" value="1"/>
</dbReference>
<feature type="domain" description="DUF659" evidence="2">
    <location>
        <begin position="94"/>
        <end position="140"/>
    </location>
</feature>
<dbReference type="EMBL" id="JANJYI010000001">
    <property type="protein sequence ID" value="KAK2664976.1"/>
    <property type="molecule type" value="Genomic_DNA"/>
</dbReference>
<protein>
    <recommendedName>
        <fullName evidence="2">DUF659 domain-containing protein</fullName>
    </recommendedName>
</protein>
<evidence type="ECO:0000313" key="3">
    <source>
        <dbReference type="EMBL" id="KAK2664976.1"/>
    </source>
</evidence>
<dbReference type="InterPro" id="IPR007021">
    <property type="entry name" value="DUF659"/>
</dbReference>
<comment type="caution">
    <text evidence="3">The sequence shown here is derived from an EMBL/GenBank/DDBJ whole genome shotgun (WGS) entry which is preliminary data.</text>
</comment>
<dbReference type="Pfam" id="PF04937">
    <property type="entry name" value="DUF659"/>
    <property type="match status" value="1"/>
</dbReference>
<keyword evidence="4" id="KW-1185">Reference proteome</keyword>
<dbReference type="AlphaFoldDB" id="A0AAE0CVG8"/>
<proteinExistence type="predicted"/>
<reference evidence="3" key="1">
    <citation type="journal article" date="2023" name="Plant J.">
        <title>Genome sequences and population genomics provide insights into the demographic history, inbreeding, and mutation load of two 'living fossil' tree species of Dipteronia.</title>
        <authorList>
            <person name="Feng Y."/>
            <person name="Comes H.P."/>
            <person name="Chen J."/>
            <person name="Zhu S."/>
            <person name="Lu R."/>
            <person name="Zhang X."/>
            <person name="Li P."/>
            <person name="Qiu J."/>
            <person name="Olsen K.M."/>
            <person name="Qiu Y."/>
        </authorList>
    </citation>
    <scope>NUCLEOTIDE SEQUENCE</scope>
    <source>
        <strain evidence="3">KIB01</strain>
    </source>
</reference>
<evidence type="ECO:0000259" key="2">
    <source>
        <dbReference type="Pfam" id="PF04937"/>
    </source>
</evidence>
<dbReference type="Proteomes" id="UP001280121">
    <property type="component" value="Unassembled WGS sequence"/>
</dbReference>
<feature type="compositionally biased region" description="Polar residues" evidence="1">
    <location>
        <begin position="1"/>
        <end position="12"/>
    </location>
</feature>
<dbReference type="PANTHER" id="PTHR32166:SF123">
    <property type="entry name" value="BED-TYPE DOMAIN-CONTAINING PROTEIN"/>
    <property type="match status" value="1"/>
</dbReference>
<sequence length="141" mass="15410">MEGSCPSTSGEVSSRGVRGPIDQFFPSKGNDNEHGKGHNVPLSPTDAKEASKLVTLDVGRFFFESGIPFNVVVSSAFANMCKSLGDYGRGYKVPSPHDLSTWVLKKEVETTEKIVDDVKKTWKTTGVTLMLDGWIDTRGRN</sequence>
<evidence type="ECO:0000256" key="1">
    <source>
        <dbReference type="SAM" id="MobiDB-lite"/>
    </source>
</evidence>
<organism evidence="3 4">
    <name type="scientific">Dipteronia dyeriana</name>
    <dbReference type="NCBI Taxonomy" id="168575"/>
    <lineage>
        <taxon>Eukaryota</taxon>
        <taxon>Viridiplantae</taxon>
        <taxon>Streptophyta</taxon>
        <taxon>Embryophyta</taxon>
        <taxon>Tracheophyta</taxon>
        <taxon>Spermatophyta</taxon>
        <taxon>Magnoliopsida</taxon>
        <taxon>eudicotyledons</taxon>
        <taxon>Gunneridae</taxon>
        <taxon>Pentapetalae</taxon>
        <taxon>rosids</taxon>
        <taxon>malvids</taxon>
        <taxon>Sapindales</taxon>
        <taxon>Sapindaceae</taxon>
        <taxon>Hippocastanoideae</taxon>
        <taxon>Acereae</taxon>
        <taxon>Dipteronia</taxon>
    </lineage>
</organism>
<evidence type="ECO:0000313" key="4">
    <source>
        <dbReference type="Proteomes" id="UP001280121"/>
    </source>
</evidence>
<gene>
    <name evidence="3" type="ORF">Ddye_003550</name>
</gene>
<name>A0AAE0CVG8_9ROSI</name>
<accession>A0AAE0CVG8</accession>